<dbReference type="InterPro" id="IPR039361">
    <property type="entry name" value="Cyclin"/>
</dbReference>
<keyword evidence="5" id="KW-0131">Cell cycle</keyword>
<reference evidence="10" key="1">
    <citation type="submission" date="2020-09" db="EMBL/GenBank/DDBJ databases">
        <title>Genome-Enabled Discovery of Anthraquinone Biosynthesis in Senna tora.</title>
        <authorList>
            <person name="Kang S.-H."/>
            <person name="Pandey R.P."/>
            <person name="Lee C.-M."/>
            <person name="Sim J.-S."/>
            <person name="Jeong J.-T."/>
            <person name="Choi B.-S."/>
            <person name="Jung M."/>
            <person name="Ginzburg D."/>
            <person name="Zhao K."/>
            <person name="Won S.Y."/>
            <person name="Oh T.-J."/>
            <person name="Yu Y."/>
            <person name="Kim N.-H."/>
            <person name="Lee O.R."/>
            <person name="Lee T.-H."/>
            <person name="Bashyal P."/>
            <person name="Kim T.-S."/>
            <person name="Lee W.-H."/>
            <person name="Kawkins C."/>
            <person name="Kim C.-K."/>
            <person name="Kim J.S."/>
            <person name="Ahn B.O."/>
            <person name="Rhee S.Y."/>
            <person name="Sohng J.K."/>
        </authorList>
    </citation>
    <scope>NUCLEOTIDE SEQUENCE</scope>
    <source>
        <tissue evidence="10">Leaf</tissue>
    </source>
</reference>
<proteinExistence type="inferred from homology"/>
<sequence>MDESAASQENERWPEQEVVDEDSFLHLNDDSGPEDEYVDILMEREIAHGFKRDESLVFGNCLKIARLDAINWILKTRATLGFRFQTAYLCVMYLDGFLCRRSIDSEQFWAMRLLSVACLSLAAKMEECNVPPLSAFQLQDYSFHSKAIQRMELLVLSTLEWNLRFITPFPFLPSLIKNLCNKSPTTFQTIFTTLIKEINSMDHRPSVVAAAATLVALDQELTREAVQLKMSSVSGYRNRILETEEIYTCYNLIRRLYTENTRIDKFVHSPNPSPIQSRSESCSDTSAASAITKRRRLTFKDPKETPGPHDF</sequence>
<evidence type="ECO:0000256" key="2">
    <source>
        <dbReference type="ARBA" id="ARBA00011177"/>
    </source>
</evidence>
<evidence type="ECO:0000313" key="11">
    <source>
        <dbReference type="Proteomes" id="UP000634136"/>
    </source>
</evidence>
<dbReference type="InterPro" id="IPR004367">
    <property type="entry name" value="Cyclin_C-dom"/>
</dbReference>
<dbReference type="EMBL" id="JAAIUW010000009">
    <property type="protein sequence ID" value="KAF7817439.1"/>
    <property type="molecule type" value="Genomic_DNA"/>
</dbReference>
<comment type="similarity">
    <text evidence="1">Belongs to the cyclin family. Cyclin D subfamily.</text>
</comment>
<evidence type="ECO:0000256" key="7">
    <source>
        <dbReference type="RuleBase" id="RU000383"/>
    </source>
</evidence>
<evidence type="ECO:0000256" key="5">
    <source>
        <dbReference type="ARBA" id="ARBA00023306"/>
    </source>
</evidence>
<dbReference type="InterPro" id="IPR006671">
    <property type="entry name" value="Cyclin_N"/>
</dbReference>
<keyword evidence="11" id="KW-1185">Reference proteome</keyword>
<evidence type="ECO:0000256" key="8">
    <source>
        <dbReference type="SAM" id="MobiDB-lite"/>
    </source>
</evidence>
<dbReference type="SMART" id="SM00385">
    <property type="entry name" value="CYCLIN"/>
    <property type="match status" value="1"/>
</dbReference>
<protein>
    <recommendedName>
        <fullName evidence="6">B-like cyclin</fullName>
    </recommendedName>
</protein>
<gene>
    <name evidence="10" type="ORF">G2W53_031408</name>
</gene>
<feature type="compositionally biased region" description="Basic and acidic residues" evidence="8">
    <location>
        <begin position="298"/>
        <end position="311"/>
    </location>
</feature>
<evidence type="ECO:0000256" key="4">
    <source>
        <dbReference type="ARBA" id="ARBA00023127"/>
    </source>
</evidence>
<dbReference type="Pfam" id="PF02984">
    <property type="entry name" value="Cyclin_C"/>
    <property type="match status" value="1"/>
</dbReference>
<name>A0A834THD9_9FABA</name>
<organism evidence="10 11">
    <name type="scientific">Senna tora</name>
    <dbReference type="NCBI Taxonomy" id="362788"/>
    <lineage>
        <taxon>Eukaryota</taxon>
        <taxon>Viridiplantae</taxon>
        <taxon>Streptophyta</taxon>
        <taxon>Embryophyta</taxon>
        <taxon>Tracheophyta</taxon>
        <taxon>Spermatophyta</taxon>
        <taxon>Magnoliopsida</taxon>
        <taxon>eudicotyledons</taxon>
        <taxon>Gunneridae</taxon>
        <taxon>Pentapetalae</taxon>
        <taxon>rosids</taxon>
        <taxon>fabids</taxon>
        <taxon>Fabales</taxon>
        <taxon>Fabaceae</taxon>
        <taxon>Caesalpinioideae</taxon>
        <taxon>Cassia clade</taxon>
        <taxon>Senna</taxon>
    </lineage>
</organism>
<dbReference type="FunFam" id="1.10.472.10:FF:000069">
    <property type="entry name" value="Cyclin-D5-1"/>
    <property type="match status" value="1"/>
</dbReference>
<feature type="compositionally biased region" description="Polar residues" evidence="8">
    <location>
        <begin position="274"/>
        <end position="289"/>
    </location>
</feature>
<evidence type="ECO:0000313" key="10">
    <source>
        <dbReference type="EMBL" id="KAF7817439.1"/>
    </source>
</evidence>
<dbReference type="SUPFAM" id="SSF47954">
    <property type="entry name" value="Cyclin-like"/>
    <property type="match status" value="2"/>
</dbReference>
<dbReference type="Gene3D" id="1.10.472.10">
    <property type="entry name" value="Cyclin-like"/>
    <property type="match status" value="2"/>
</dbReference>
<dbReference type="OrthoDB" id="306099at2759"/>
<evidence type="ECO:0000256" key="6">
    <source>
        <dbReference type="ARBA" id="ARBA00032263"/>
    </source>
</evidence>
<evidence type="ECO:0000259" key="9">
    <source>
        <dbReference type="SMART" id="SM00385"/>
    </source>
</evidence>
<dbReference type="CDD" id="cd20543">
    <property type="entry name" value="CYCLIN_AtCycD-like_rpt1"/>
    <property type="match status" value="1"/>
</dbReference>
<feature type="region of interest" description="Disordered" evidence="8">
    <location>
        <begin position="268"/>
        <end position="311"/>
    </location>
</feature>
<comment type="caution">
    <text evidence="10">The sequence shown here is derived from an EMBL/GenBank/DDBJ whole genome shotgun (WGS) entry which is preliminary data.</text>
</comment>
<dbReference type="Pfam" id="PF00134">
    <property type="entry name" value="Cyclin_N"/>
    <property type="match status" value="1"/>
</dbReference>
<dbReference type="InterPro" id="IPR013763">
    <property type="entry name" value="Cyclin-like_dom"/>
</dbReference>
<dbReference type="GO" id="GO:0051301">
    <property type="term" value="P:cell division"/>
    <property type="evidence" value="ECO:0007669"/>
    <property type="project" value="UniProtKB-KW"/>
</dbReference>
<dbReference type="AlphaFoldDB" id="A0A834THD9"/>
<dbReference type="PANTHER" id="PTHR10177">
    <property type="entry name" value="CYCLINS"/>
    <property type="match status" value="1"/>
</dbReference>
<feature type="domain" description="Cyclin-like" evidence="9">
    <location>
        <begin position="71"/>
        <end position="157"/>
    </location>
</feature>
<keyword evidence="3" id="KW-0132">Cell division</keyword>
<evidence type="ECO:0000256" key="3">
    <source>
        <dbReference type="ARBA" id="ARBA00022618"/>
    </source>
</evidence>
<dbReference type="InterPro" id="IPR036915">
    <property type="entry name" value="Cyclin-like_sf"/>
</dbReference>
<comment type="subunit">
    <text evidence="2">Interacts with the CDC2 protein kinase to form a serine/threonine kinase holoenzyme complex also known as maturation promoting factor (MPF). The cyclin subunit imparts substrate specificity to the complex.</text>
</comment>
<evidence type="ECO:0000256" key="1">
    <source>
        <dbReference type="ARBA" id="ARBA00009065"/>
    </source>
</evidence>
<accession>A0A834THD9</accession>
<keyword evidence="4 7" id="KW-0195">Cyclin</keyword>
<dbReference type="Proteomes" id="UP000634136">
    <property type="component" value="Unassembled WGS sequence"/>
</dbReference>